<dbReference type="InterPro" id="IPR036625">
    <property type="entry name" value="E3-bd_dom_sf"/>
</dbReference>
<dbReference type="GeneID" id="136799244"/>
<feature type="domain" description="Lipoyl-binding" evidence="8">
    <location>
        <begin position="90"/>
        <end position="166"/>
    </location>
</feature>
<dbReference type="Gene3D" id="4.10.320.10">
    <property type="entry name" value="E3-binding domain"/>
    <property type="match status" value="1"/>
</dbReference>
<dbReference type="Proteomes" id="UP000594262">
    <property type="component" value="Unplaced"/>
</dbReference>
<dbReference type="FunFam" id="3.30.559.10:FF:000003">
    <property type="entry name" value="Acetyltransferase component of pyruvate dehydrogenase complex"/>
    <property type="match status" value="1"/>
</dbReference>
<sequence length="531" mass="56949">MSSCARLSKLSRSAVLQARSCINVQVKETGLKTITSANKIAFSPLSRPQNRKFTQLSATSIIGTESVKRTSRNGKSQRLQRRMYSSYPTHEMVKLPNLSPTMEAGTIVAWEKQEGERIEEGEVLAIIETDKSTMEMETPEEGYVAKIFLPAGSKDVPVNQPIAIIVSEEEDIAAFANYNPDEAASGAPAEAAEPAAPVESTPPPPPAAPTPAAAAPPPPPPPVPHASPTARVFASPLAKRVALERGVDINQVNGTGPRGRITVEDVEAHKQPAAVSAQPTPVAAAPPVMATPTPPPPPPATASFTDLQLSNMRKIIAKRLTESKQTVPHYYLSVDVNMDKVLELRQQLNSESNGEYKLSVNDFILKASALALKKVPECNSQWMTDFIREFHTVDISVAVSTEGGLITPIVFDADKKGLQNINNDVVSLAGKARENKLQPHEFQGGTFTISNLGMFGVTNFSAVINPPQSCILAVGGTEDRIIPANNEAGFAAAKVMSVTLSCDHRVVDGAVGAQWLTVFRSFLENPITMLL</sequence>
<reference evidence="10" key="1">
    <citation type="submission" date="2021-01" db="UniProtKB">
        <authorList>
            <consortium name="EnsemblMetazoa"/>
        </authorList>
    </citation>
    <scope>IDENTIFICATION</scope>
</reference>
<feature type="compositionally biased region" description="Low complexity" evidence="7">
    <location>
        <begin position="183"/>
        <end position="199"/>
    </location>
</feature>
<dbReference type="SUPFAM" id="SSF47005">
    <property type="entry name" value="Peripheral subunit-binding domain of 2-oxo acid dehydrogenase complex"/>
    <property type="match status" value="1"/>
</dbReference>
<dbReference type="OrthoDB" id="537444at2759"/>
<evidence type="ECO:0000256" key="6">
    <source>
        <dbReference type="RuleBase" id="RU361137"/>
    </source>
</evidence>
<accession>A0A7M5VCZ2</accession>
<keyword evidence="2 6" id="KW-0808">Transferase</keyword>
<dbReference type="RefSeq" id="XP_066912034.1">
    <property type="nucleotide sequence ID" value="XM_067055933.1"/>
</dbReference>
<dbReference type="SUPFAM" id="SSF52777">
    <property type="entry name" value="CoA-dependent acyltransferases"/>
    <property type="match status" value="1"/>
</dbReference>
<evidence type="ECO:0000313" key="11">
    <source>
        <dbReference type="Proteomes" id="UP000594262"/>
    </source>
</evidence>
<proteinExistence type="inferred from homology"/>
<evidence type="ECO:0000259" key="8">
    <source>
        <dbReference type="PROSITE" id="PS50968"/>
    </source>
</evidence>
<protein>
    <recommendedName>
        <fullName evidence="6">Acetyltransferase component of pyruvate dehydrogenase complex</fullName>
        <ecNumber evidence="6">2.3.1.12</ecNumber>
    </recommendedName>
</protein>
<dbReference type="GO" id="GO:0045254">
    <property type="term" value="C:pyruvate dehydrogenase complex"/>
    <property type="evidence" value="ECO:0007669"/>
    <property type="project" value="UniProtKB-UniRule"/>
</dbReference>
<dbReference type="InterPro" id="IPR004167">
    <property type="entry name" value="PSBD"/>
</dbReference>
<keyword evidence="4" id="KW-0809">Transit peptide</keyword>
<evidence type="ECO:0000256" key="2">
    <source>
        <dbReference type="ARBA" id="ARBA00022679"/>
    </source>
</evidence>
<comment type="cofactor">
    <cofactor evidence="6">
        <name>(R)-lipoate</name>
        <dbReference type="ChEBI" id="CHEBI:83088"/>
    </cofactor>
    <text evidence="6">Binds 1 lipoyl cofactor covalently.</text>
</comment>
<organism evidence="10 11">
    <name type="scientific">Clytia hemisphaerica</name>
    <dbReference type="NCBI Taxonomy" id="252671"/>
    <lineage>
        <taxon>Eukaryota</taxon>
        <taxon>Metazoa</taxon>
        <taxon>Cnidaria</taxon>
        <taxon>Hydrozoa</taxon>
        <taxon>Hydroidolina</taxon>
        <taxon>Leptothecata</taxon>
        <taxon>Obeliida</taxon>
        <taxon>Clytiidae</taxon>
        <taxon>Clytia</taxon>
    </lineage>
</organism>
<keyword evidence="11" id="KW-1185">Reference proteome</keyword>
<dbReference type="AlphaFoldDB" id="A0A7M5VCZ2"/>
<evidence type="ECO:0000256" key="3">
    <source>
        <dbReference type="ARBA" id="ARBA00022823"/>
    </source>
</evidence>
<dbReference type="Pfam" id="PF00198">
    <property type="entry name" value="2-oxoacid_dh"/>
    <property type="match status" value="1"/>
</dbReference>
<comment type="subcellular location">
    <subcellularLocation>
        <location evidence="6">Mitochondrion</location>
    </subcellularLocation>
</comment>
<dbReference type="EnsemblMetazoa" id="CLYHEMT008278.1">
    <property type="protein sequence ID" value="CLYHEMP008278.1"/>
    <property type="gene ID" value="CLYHEMG008278"/>
</dbReference>
<dbReference type="InterPro" id="IPR023213">
    <property type="entry name" value="CAT-like_dom_sf"/>
</dbReference>
<dbReference type="PANTHER" id="PTHR23151:SF90">
    <property type="entry name" value="DIHYDROLIPOYLLYSINE-RESIDUE ACETYLTRANSFERASE COMPONENT OF PYRUVATE DEHYDROGENASE COMPLEX, MITOCHONDRIAL-RELATED"/>
    <property type="match status" value="1"/>
</dbReference>
<dbReference type="InterPro" id="IPR001078">
    <property type="entry name" value="2-oxoacid_DH_actylTfrase"/>
</dbReference>
<dbReference type="InterPro" id="IPR003016">
    <property type="entry name" value="2-oxoA_DH_lipoyl-BS"/>
</dbReference>
<dbReference type="PROSITE" id="PS00189">
    <property type="entry name" value="LIPOYL"/>
    <property type="match status" value="1"/>
</dbReference>
<feature type="region of interest" description="Disordered" evidence="7">
    <location>
        <begin position="181"/>
        <end position="229"/>
    </location>
</feature>
<evidence type="ECO:0000256" key="1">
    <source>
        <dbReference type="ARBA" id="ARBA00007317"/>
    </source>
</evidence>
<comment type="function">
    <text evidence="6">The pyruvate dehydrogenase complex catalyzes the overall conversion of pyruvate to acetyl-CoA and CO(2).</text>
</comment>
<dbReference type="PROSITE" id="PS50968">
    <property type="entry name" value="BIOTINYL_LIPOYL"/>
    <property type="match status" value="1"/>
</dbReference>
<dbReference type="GO" id="GO:0005739">
    <property type="term" value="C:mitochondrion"/>
    <property type="evidence" value="ECO:0007669"/>
    <property type="project" value="UniProtKB-SubCell"/>
</dbReference>
<dbReference type="Pfam" id="PF02817">
    <property type="entry name" value="E3_binding"/>
    <property type="match status" value="1"/>
</dbReference>
<evidence type="ECO:0000256" key="4">
    <source>
        <dbReference type="ARBA" id="ARBA00022946"/>
    </source>
</evidence>
<dbReference type="Pfam" id="PF00364">
    <property type="entry name" value="Biotin_lipoyl"/>
    <property type="match status" value="1"/>
</dbReference>
<comment type="catalytic activity">
    <reaction evidence="6">
        <text>N(6)-[(R)-dihydrolipoyl]-L-lysyl-[protein] + acetyl-CoA = N(6)-[(R)-S(8)-acetyldihydrolipoyl]-L-lysyl-[protein] + CoA</text>
        <dbReference type="Rhea" id="RHEA:17017"/>
        <dbReference type="Rhea" id="RHEA-COMP:10475"/>
        <dbReference type="Rhea" id="RHEA-COMP:10478"/>
        <dbReference type="ChEBI" id="CHEBI:57287"/>
        <dbReference type="ChEBI" id="CHEBI:57288"/>
        <dbReference type="ChEBI" id="CHEBI:83100"/>
        <dbReference type="ChEBI" id="CHEBI:83111"/>
        <dbReference type="EC" id="2.3.1.12"/>
    </reaction>
</comment>
<dbReference type="CDD" id="cd06849">
    <property type="entry name" value="lipoyl_domain"/>
    <property type="match status" value="1"/>
</dbReference>
<dbReference type="Gene3D" id="3.30.559.10">
    <property type="entry name" value="Chloramphenicol acetyltransferase-like domain"/>
    <property type="match status" value="1"/>
</dbReference>
<dbReference type="InterPro" id="IPR006257">
    <property type="entry name" value="LAT1"/>
</dbReference>
<dbReference type="EC" id="2.3.1.12" evidence="6"/>
<name>A0A7M5VCZ2_9CNID</name>
<keyword evidence="3 6" id="KW-0450">Lipoyl</keyword>
<dbReference type="InterPro" id="IPR011053">
    <property type="entry name" value="Single_hybrid_motif"/>
</dbReference>
<keyword evidence="5 6" id="KW-0012">Acyltransferase</keyword>
<evidence type="ECO:0000313" key="10">
    <source>
        <dbReference type="EnsemblMetazoa" id="CLYHEMP008278.1"/>
    </source>
</evidence>
<feature type="domain" description="Peripheral subunit-binding (PSBD)" evidence="9">
    <location>
        <begin position="233"/>
        <end position="270"/>
    </location>
</feature>
<dbReference type="GO" id="GO:0004742">
    <property type="term" value="F:dihydrolipoyllysine-residue acetyltransferase activity"/>
    <property type="evidence" value="ECO:0007669"/>
    <property type="project" value="UniProtKB-UniRule"/>
</dbReference>
<dbReference type="Gene3D" id="2.40.50.100">
    <property type="match status" value="1"/>
</dbReference>
<evidence type="ECO:0000256" key="5">
    <source>
        <dbReference type="ARBA" id="ARBA00023315"/>
    </source>
</evidence>
<dbReference type="PANTHER" id="PTHR23151">
    <property type="entry name" value="DIHYDROLIPOAMIDE ACETYL/SUCCINYL-TRANSFERASE-RELATED"/>
    <property type="match status" value="1"/>
</dbReference>
<dbReference type="GO" id="GO:0006086">
    <property type="term" value="P:pyruvate decarboxylation to acetyl-CoA"/>
    <property type="evidence" value="ECO:0007669"/>
    <property type="project" value="InterPro"/>
</dbReference>
<dbReference type="SUPFAM" id="SSF51230">
    <property type="entry name" value="Single hybrid motif"/>
    <property type="match status" value="1"/>
</dbReference>
<dbReference type="PROSITE" id="PS51826">
    <property type="entry name" value="PSBD"/>
    <property type="match status" value="1"/>
</dbReference>
<dbReference type="NCBIfam" id="TIGR01349">
    <property type="entry name" value="PDHac_trf_mito"/>
    <property type="match status" value="1"/>
</dbReference>
<dbReference type="InterPro" id="IPR045257">
    <property type="entry name" value="E2/Pdx1"/>
</dbReference>
<feature type="compositionally biased region" description="Pro residues" evidence="7">
    <location>
        <begin position="200"/>
        <end position="225"/>
    </location>
</feature>
<dbReference type="FunFam" id="2.40.50.100:FF:000010">
    <property type="entry name" value="Acetyltransferase component of pyruvate dehydrogenase complex"/>
    <property type="match status" value="1"/>
</dbReference>
<comment type="similarity">
    <text evidence="1 6">Belongs to the 2-oxoacid dehydrogenase family.</text>
</comment>
<evidence type="ECO:0000259" key="9">
    <source>
        <dbReference type="PROSITE" id="PS51826"/>
    </source>
</evidence>
<evidence type="ECO:0000256" key="7">
    <source>
        <dbReference type="SAM" id="MobiDB-lite"/>
    </source>
</evidence>
<dbReference type="InterPro" id="IPR000089">
    <property type="entry name" value="Biotin_lipoyl"/>
</dbReference>